<dbReference type="RefSeq" id="WP_094217254.1">
    <property type="nucleotide sequence ID" value="NZ_MCGQ01000013.1"/>
</dbReference>
<dbReference type="InterPro" id="IPR009003">
    <property type="entry name" value="Peptidase_S1_PA"/>
</dbReference>
<dbReference type="OrthoDB" id="3645759at2"/>
<dbReference type="EMBL" id="MCGQ01000013">
    <property type="protein sequence ID" value="OXY95655.1"/>
    <property type="molecule type" value="Genomic_DNA"/>
</dbReference>
<dbReference type="SUPFAM" id="SSF50494">
    <property type="entry name" value="Trypsin-like serine proteases"/>
    <property type="match status" value="1"/>
</dbReference>
<evidence type="ECO:0000313" key="1">
    <source>
        <dbReference type="EMBL" id="OXY95655.1"/>
    </source>
</evidence>
<sequence>MTVSSVPGQLSVPGYLGSVLHPADDSPVGTCFQLSPGVLATACHVLESLGLGAPGARVRFAPLAGGPAGTATVERVDQKHDLAVLRTDSPLPASVTRAMPSESVEPGTEVVVEGFGEVPAYDGHTYRYLRAGGRWEHTTERDDGVRLGRLSTKDLLRGMSGAPVRRTSDDAVLGVVSARYNSTDGWLRDSVWTAGTEDLAALAPRELSWFSPYLRTHEQVLRDLDDKEQYLTAEQLEFVSPGPGSGAAPVRLLDRLDAQYEPGGYAEPRRGVLLEGVAGAGKTRTCFEVAKLAGQERDGTWLVLHVTPGSAVTAEHLVQAALAHAGLADAARVLLVLDYLDSYSQLGLPELGRELQTLDPEGRVACLASARPGALQTAEVQGVFGQVPLEEGEEYRARVAAAIFQKVAPEAWRRWGEERLVAACSDRPVLALLIARALEEQARAGQDAPDLSDLRQGSLFDWLRRRLERDFGVPTAADREAGLSRPRVGLLASTVALLACPQDRSAAVRAAVDRALDRRADGEFALRGADVLALLRDQGWLVGGADRLELVHDIVADGLLGATLVPGQTVQSGTAEELLDALLDRGPAFTQAVRHLSRWTTDQDAARQARIEDACARWLEVRADRIGALLAADALGETAFDLMARTPWQAGMLRHWDGLVGPWLDQIERERPRALPGVLAQAVDSIVGPLPPQLLGSALTCLESRRHAPETGLLLQALLYAEGLAPEQLDTVADRALAWIRRHQGERRAVQLLAAALSRPEPTPATARRVVEAAREWIRRNPGHSAGSVVLGPLLDRDDLGPHAKAVLDAALTWVVRQNGNPGVSFVLPRLLRRTDLGGHRDRAVGQALKWLRDHRERPQASFVLRPLLRFDLTEEEAQQAVAHAKKWLTRNADEPQEFVLGALVRWDESAAERVGKLLRQQPVTESQQHLLADLLRGDLPEPLLQEVVAASLRWLRVHGQGPDSALLHWLLRRLPPAGEAWAEASERAVRWLKRYGTAAEASFLLDDLLTAEPGRADTTRLALDWLAQHGTDPHASYVLRPLLLHHGGLAEDQAGQAVDHALAWLAEHAEGDEAGFVLEPLLILRSLGPDQAIATLRATTRWLRDHATSPGADRVLGPLLTRADVVGDLRDVAEALAVAWLEHHPEADGGIALLATLLARPGPGPEQAARLVPYVAKRTRKGRTVASHLIGLLRSVPAGAPQRTALIDHTLTWLAPYGPPGTGNPSGVYAHLLAQRDLTAEQLARAAELFLAWLDFRATRAVVGRPLAELLQHTGPAPWRAAAVPRALAWLAENASRPSAAEVLLALLRDPAPPPEVRGYAQEWLAANGPGHWSWADVTEAVGGTSGPEKKAGGGPPG</sequence>
<evidence type="ECO:0000313" key="2">
    <source>
        <dbReference type="Proteomes" id="UP000215483"/>
    </source>
</evidence>
<name>A0A233SJ50_STRDA</name>
<dbReference type="Pfam" id="PF13365">
    <property type="entry name" value="Trypsin_2"/>
    <property type="match status" value="1"/>
</dbReference>
<reference evidence="1 2" key="1">
    <citation type="submission" date="2016-07" db="EMBL/GenBank/DDBJ databases">
        <title>Draft genome of Streptomyces diastatochromogenes.</title>
        <authorList>
            <person name="Podduturi R."/>
            <person name="Lukassen M.B."/>
            <person name="Clausen N."/>
            <person name="Nielsen J.L."/>
            <person name="Jorgensen N.O."/>
        </authorList>
    </citation>
    <scope>NUCLEOTIDE SEQUENCE [LARGE SCALE GENOMIC DNA]</scope>
    <source>
        <strain evidence="1 2">DSM 40608</strain>
    </source>
</reference>
<gene>
    <name evidence="1" type="ORF">BEK98_16065</name>
</gene>
<evidence type="ECO:0008006" key="3">
    <source>
        <dbReference type="Google" id="ProtNLM"/>
    </source>
</evidence>
<protein>
    <recommendedName>
        <fullName evidence="3">Trypsin-like peptidase domain-containing protein</fullName>
    </recommendedName>
</protein>
<keyword evidence="2" id="KW-1185">Reference proteome</keyword>
<proteinExistence type="predicted"/>
<organism evidence="1 2">
    <name type="scientific">Streptomyces diastatochromogenes</name>
    <dbReference type="NCBI Taxonomy" id="42236"/>
    <lineage>
        <taxon>Bacteria</taxon>
        <taxon>Bacillati</taxon>
        <taxon>Actinomycetota</taxon>
        <taxon>Actinomycetes</taxon>
        <taxon>Kitasatosporales</taxon>
        <taxon>Streptomycetaceae</taxon>
        <taxon>Streptomyces</taxon>
    </lineage>
</organism>
<comment type="caution">
    <text evidence="1">The sequence shown here is derived from an EMBL/GenBank/DDBJ whole genome shotgun (WGS) entry which is preliminary data.</text>
</comment>
<accession>A0A233SJ50</accession>
<dbReference type="Gene3D" id="2.40.10.120">
    <property type="match status" value="1"/>
</dbReference>
<dbReference type="Proteomes" id="UP000215483">
    <property type="component" value="Unassembled WGS sequence"/>
</dbReference>